<comment type="pathway">
    <text evidence="2 7">Isoprenoid biosynthesis; isopentenyl diphosphate biosynthesis via DXP pathway; isopentenyl diphosphate from 1-deoxy-D-xylulose 5-phosphate: step 4/6.</text>
</comment>
<comment type="function">
    <text evidence="7">Involved in the biosynthesis of isopentenyl diphosphate (IPP) and dimethylallyl diphosphate (DMAPP), two major building blocks of isoprenoid compounds. Catalyzes the conversion of 4-diphosphocytidyl-2-C-methyl-D-erythritol 2-phosphate (CDP-ME2P) to 2-C-methyl-D-erythritol 2,4-cyclodiphosphate (ME-CPP) with a corresponding release of cytidine 5-monophosphate (CMP).</text>
</comment>
<evidence type="ECO:0000256" key="4">
    <source>
        <dbReference type="ARBA" id="ARBA00022723"/>
    </source>
</evidence>
<dbReference type="InterPro" id="IPR003526">
    <property type="entry name" value="MECDP_synthase"/>
</dbReference>
<dbReference type="PROSITE" id="PS01350">
    <property type="entry name" value="ISPF"/>
    <property type="match status" value="1"/>
</dbReference>
<evidence type="ECO:0000256" key="3">
    <source>
        <dbReference type="ARBA" id="ARBA00012579"/>
    </source>
</evidence>
<evidence type="ECO:0000256" key="6">
    <source>
        <dbReference type="ARBA" id="ARBA00023239"/>
    </source>
</evidence>
<proteinExistence type="inferred from homology"/>
<comment type="subunit">
    <text evidence="7">Homotrimer.</text>
</comment>
<feature type="binding site" evidence="7">
    <location>
        <begin position="58"/>
        <end position="60"/>
    </location>
    <ligand>
        <name>4-CDP-2-C-methyl-D-erythritol 2-phosphate</name>
        <dbReference type="ChEBI" id="CHEBI:57919"/>
    </ligand>
</feature>
<dbReference type="PANTHER" id="PTHR43181">
    <property type="entry name" value="2-C-METHYL-D-ERYTHRITOL 2,4-CYCLODIPHOSPHATE SYNTHASE, CHLOROPLASTIC"/>
    <property type="match status" value="1"/>
</dbReference>
<protein>
    <recommendedName>
        <fullName evidence="3 7">2-C-methyl-D-erythritol 2,4-cyclodiphosphate synthase</fullName>
        <shortName evidence="7">MECDP-synthase</shortName>
        <shortName evidence="7">MECPP-synthase</shortName>
        <shortName evidence="7">MECPS</shortName>
        <ecNumber evidence="3 7">4.6.1.12</ecNumber>
    </recommendedName>
</protein>
<evidence type="ECO:0000256" key="1">
    <source>
        <dbReference type="ARBA" id="ARBA00000200"/>
    </source>
</evidence>
<evidence type="ECO:0000256" key="2">
    <source>
        <dbReference type="ARBA" id="ARBA00004709"/>
    </source>
</evidence>
<organism evidence="10 11">
    <name type="scientific">Velamenicoccus archaeovorus</name>
    <dbReference type="NCBI Taxonomy" id="1930593"/>
    <lineage>
        <taxon>Bacteria</taxon>
        <taxon>Pseudomonadati</taxon>
        <taxon>Candidatus Omnitrophota</taxon>
        <taxon>Candidatus Velamenicoccus</taxon>
    </lineage>
</organism>
<dbReference type="OrthoDB" id="9804336at2"/>
<evidence type="ECO:0000313" key="10">
    <source>
        <dbReference type="EMBL" id="QAT18036.1"/>
    </source>
</evidence>
<sequence>MNYRVGIGYDIHRFAPKRKLVLGGVVVPFGKGLLGHSDADVVLHALCDAFLGAMGAGDIGHHFPPGDPACRNVSSLDFLEQVVRLLRRRHFAVSNADVMVILERPKIAPFVPEMKAKIGAVLGVGIENISIKATTHEGVGEIGRGRAAAAYAVALIKKTR</sequence>
<dbReference type="Pfam" id="PF02542">
    <property type="entry name" value="YgbB"/>
    <property type="match status" value="1"/>
</dbReference>
<dbReference type="GO" id="GO:0046872">
    <property type="term" value="F:metal ion binding"/>
    <property type="evidence" value="ECO:0007669"/>
    <property type="project" value="UniProtKB-KW"/>
</dbReference>
<dbReference type="SUPFAM" id="SSF69765">
    <property type="entry name" value="IpsF-like"/>
    <property type="match status" value="1"/>
</dbReference>
<feature type="domain" description="2-C-methyl-D-erythritol 2,4-cyclodiphosphate synthase" evidence="9">
    <location>
        <begin position="4"/>
        <end position="156"/>
    </location>
</feature>
<dbReference type="EMBL" id="CP019384">
    <property type="protein sequence ID" value="QAT18036.1"/>
    <property type="molecule type" value="Genomic_DNA"/>
</dbReference>
<dbReference type="InterPro" id="IPR036571">
    <property type="entry name" value="MECDP_synthase_sf"/>
</dbReference>
<dbReference type="GO" id="GO:0019288">
    <property type="term" value="P:isopentenyl diphosphate biosynthetic process, methylerythritol 4-phosphate pathway"/>
    <property type="evidence" value="ECO:0007669"/>
    <property type="project" value="UniProtKB-UniRule"/>
</dbReference>
<dbReference type="UniPathway" id="UPA00056">
    <property type="reaction ID" value="UER00095"/>
</dbReference>
<dbReference type="NCBIfam" id="TIGR00151">
    <property type="entry name" value="ispF"/>
    <property type="match status" value="1"/>
</dbReference>
<feature type="binding site" evidence="7">
    <location>
        <begin position="36"/>
        <end position="37"/>
    </location>
    <ligand>
        <name>4-CDP-2-C-methyl-D-erythritol 2-phosphate</name>
        <dbReference type="ChEBI" id="CHEBI:57919"/>
    </ligand>
</feature>
<keyword evidence="11" id="KW-1185">Reference proteome</keyword>
<dbReference type="AlphaFoldDB" id="A0A410P745"/>
<dbReference type="GO" id="GO:0016114">
    <property type="term" value="P:terpenoid biosynthetic process"/>
    <property type="evidence" value="ECO:0007669"/>
    <property type="project" value="InterPro"/>
</dbReference>
<dbReference type="HAMAP" id="MF_00107">
    <property type="entry name" value="IspF"/>
    <property type="match status" value="1"/>
</dbReference>
<dbReference type="RefSeq" id="WP_128700159.1">
    <property type="nucleotide sequence ID" value="NZ_CP019384.1"/>
</dbReference>
<evidence type="ECO:0000313" key="11">
    <source>
        <dbReference type="Proteomes" id="UP000287243"/>
    </source>
</evidence>
<feature type="binding site" evidence="7">
    <location>
        <position position="12"/>
    </location>
    <ligand>
        <name>a divalent metal cation</name>
        <dbReference type="ChEBI" id="CHEBI:60240"/>
    </ligand>
</feature>
<dbReference type="CDD" id="cd00554">
    <property type="entry name" value="MECDP_synthase"/>
    <property type="match status" value="1"/>
</dbReference>
<keyword evidence="5 7" id="KW-0414">Isoprene biosynthesis</keyword>
<dbReference type="GO" id="GO:0008685">
    <property type="term" value="F:2-C-methyl-D-erythritol 2,4-cyclodiphosphate synthase activity"/>
    <property type="evidence" value="ECO:0007669"/>
    <property type="project" value="UniProtKB-UniRule"/>
</dbReference>
<feature type="binding site" evidence="7">
    <location>
        <begin position="134"/>
        <end position="137"/>
    </location>
    <ligand>
        <name>4-CDP-2-C-methyl-D-erythritol 2-phosphate</name>
        <dbReference type="ChEBI" id="CHEBI:57919"/>
    </ligand>
</feature>
<keyword evidence="4 7" id="KW-0479">Metal-binding</keyword>
<comment type="cofactor">
    <cofactor evidence="7">
        <name>a divalent metal cation</name>
        <dbReference type="ChEBI" id="CHEBI:60240"/>
    </cofactor>
    <text evidence="7">Binds 1 divalent metal cation per subunit.</text>
</comment>
<reference evidence="10 11" key="1">
    <citation type="submission" date="2017-01" db="EMBL/GenBank/DDBJ databases">
        <title>First insights into the biology of 'candidatus Vampirococcus archaeovorus'.</title>
        <authorList>
            <person name="Kizina J."/>
            <person name="Jordan S."/>
            <person name="Stueber K."/>
            <person name="Reinhardt R."/>
            <person name="Harder J."/>
        </authorList>
    </citation>
    <scope>NUCLEOTIDE SEQUENCE [LARGE SCALE GENOMIC DNA]</scope>
    <source>
        <strain evidence="10 11">LiM</strain>
    </source>
</reference>
<comment type="similarity">
    <text evidence="7 8">Belongs to the IspF family.</text>
</comment>
<dbReference type="PANTHER" id="PTHR43181:SF1">
    <property type="entry name" value="2-C-METHYL-D-ERYTHRITOL 2,4-CYCLODIPHOSPHATE SYNTHASE, CHLOROPLASTIC"/>
    <property type="match status" value="1"/>
</dbReference>
<comment type="caution">
    <text evidence="7">Lacks conserved residue(s) required for the propagation of feature annotation.</text>
</comment>
<dbReference type="Proteomes" id="UP000287243">
    <property type="component" value="Chromosome"/>
</dbReference>
<evidence type="ECO:0000256" key="7">
    <source>
        <dbReference type="HAMAP-Rule" id="MF_00107"/>
    </source>
</evidence>
<dbReference type="EC" id="4.6.1.12" evidence="3 7"/>
<feature type="site" description="Transition state stabilizer" evidence="7">
    <location>
        <position position="135"/>
    </location>
</feature>
<dbReference type="Gene3D" id="3.30.1330.50">
    <property type="entry name" value="2-C-methyl-D-erythritol 2,4-cyclodiphosphate synthase"/>
    <property type="match status" value="1"/>
</dbReference>
<feature type="binding site" evidence="7">
    <location>
        <begin position="10"/>
        <end position="12"/>
    </location>
    <ligand>
        <name>4-CDP-2-C-methyl-D-erythritol 2-phosphate</name>
        <dbReference type="ChEBI" id="CHEBI:57919"/>
    </ligand>
</feature>
<comment type="catalytic activity">
    <reaction evidence="1 7 8">
        <text>4-CDP-2-C-methyl-D-erythritol 2-phosphate = 2-C-methyl-D-erythritol 2,4-cyclic diphosphate + CMP</text>
        <dbReference type="Rhea" id="RHEA:23864"/>
        <dbReference type="ChEBI" id="CHEBI:57919"/>
        <dbReference type="ChEBI" id="CHEBI:58483"/>
        <dbReference type="ChEBI" id="CHEBI:60377"/>
        <dbReference type="EC" id="4.6.1.12"/>
    </reaction>
</comment>
<dbReference type="InterPro" id="IPR020555">
    <property type="entry name" value="MECDP_synthase_CS"/>
</dbReference>
<accession>A0A410P745</accession>
<feature type="binding site" evidence="7">
    <location>
        <position position="144"/>
    </location>
    <ligand>
        <name>4-CDP-2-C-methyl-D-erythritol 2-phosphate</name>
        <dbReference type="ChEBI" id="CHEBI:57919"/>
    </ligand>
</feature>
<dbReference type="KEGG" id="vai:BU251_06145"/>
<evidence type="ECO:0000256" key="5">
    <source>
        <dbReference type="ARBA" id="ARBA00023229"/>
    </source>
</evidence>
<gene>
    <name evidence="7" type="primary">ispF</name>
    <name evidence="10" type="ORF">BU251_06145</name>
</gene>
<keyword evidence="6 7" id="KW-0456">Lyase</keyword>
<feature type="binding site" evidence="7">
    <location>
        <position position="10"/>
    </location>
    <ligand>
        <name>a divalent metal cation</name>
        <dbReference type="ChEBI" id="CHEBI:60240"/>
    </ligand>
</feature>
<name>A0A410P745_VELA1</name>
<evidence type="ECO:0000256" key="8">
    <source>
        <dbReference type="RuleBase" id="RU004395"/>
    </source>
</evidence>
<feature type="binding site" evidence="7">
    <location>
        <position position="44"/>
    </location>
    <ligand>
        <name>a divalent metal cation</name>
        <dbReference type="ChEBI" id="CHEBI:60240"/>
    </ligand>
</feature>
<evidence type="ECO:0000259" key="9">
    <source>
        <dbReference type="Pfam" id="PF02542"/>
    </source>
</evidence>
<feature type="site" description="Transition state stabilizer" evidence="7">
    <location>
        <position position="36"/>
    </location>
</feature>